<organism evidence="1 2">
    <name type="scientific">Limosilactobacillus pontis</name>
    <dbReference type="NCBI Taxonomy" id="35787"/>
    <lineage>
        <taxon>Bacteria</taxon>
        <taxon>Bacillati</taxon>
        <taxon>Bacillota</taxon>
        <taxon>Bacilli</taxon>
        <taxon>Lactobacillales</taxon>
        <taxon>Lactobacillaceae</taxon>
        <taxon>Limosilactobacillus</taxon>
    </lineage>
</organism>
<name>A0ABT7UVB1_9LACO</name>
<keyword evidence="2" id="KW-1185">Reference proteome</keyword>
<sequence>MKRIEINKKYKGGFSLFEGYETVELIPEPKNNQDNLLWLWCYDADMMPLSFARINKDYQKKIILELLNRNSLKSALITVVIDGFVVAKNGRPVKMHKYEEENE</sequence>
<accession>A0ABT7UVB1</accession>
<proteinExistence type="predicted"/>
<comment type="caution">
    <text evidence="1">The sequence shown here is derived from an EMBL/GenBank/DDBJ whole genome shotgun (WGS) entry which is preliminary data.</text>
</comment>
<evidence type="ECO:0000313" key="2">
    <source>
        <dbReference type="Proteomes" id="UP001529343"/>
    </source>
</evidence>
<dbReference type="RefSeq" id="WP_289585585.1">
    <property type="nucleotide sequence ID" value="NZ_JAUDDW010000001.1"/>
</dbReference>
<gene>
    <name evidence="1" type="ORF">QUW44_00455</name>
</gene>
<protein>
    <submittedName>
        <fullName evidence="1">Uncharacterized protein</fullName>
    </submittedName>
</protein>
<dbReference type="EMBL" id="JAUDDW010000001">
    <property type="protein sequence ID" value="MDM8265646.1"/>
    <property type="molecule type" value="Genomic_DNA"/>
</dbReference>
<reference evidence="2" key="1">
    <citation type="submission" date="2023-06" db="EMBL/GenBank/DDBJ databases">
        <title>Identification and characterization of horizontal gene transfer across gut microbiota members of farm animals based on homology search.</title>
        <authorList>
            <person name="Zeman M."/>
            <person name="Kubasova T."/>
            <person name="Jahodarova E."/>
            <person name="Nykrynova M."/>
            <person name="Rychlik I."/>
        </authorList>
    </citation>
    <scope>NUCLEOTIDE SEQUENCE [LARGE SCALE GENOMIC DNA]</scope>
    <source>
        <strain evidence="2">161_Gplus</strain>
    </source>
</reference>
<dbReference type="Proteomes" id="UP001529343">
    <property type="component" value="Unassembled WGS sequence"/>
</dbReference>
<evidence type="ECO:0000313" key="1">
    <source>
        <dbReference type="EMBL" id="MDM8265646.1"/>
    </source>
</evidence>